<proteinExistence type="predicted"/>
<dbReference type="PANTHER" id="PTHR48081">
    <property type="entry name" value="AB HYDROLASE SUPERFAMILY PROTEIN C4A8.06C"/>
    <property type="match status" value="1"/>
</dbReference>
<dbReference type="InterPro" id="IPR050300">
    <property type="entry name" value="GDXG_lipolytic_enzyme"/>
</dbReference>
<dbReference type="Pfam" id="PF20434">
    <property type="entry name" value="BD-FAE"/>
    <property type="match status" value="1"/>
</dbReference>
<dbReference type="RefSeq" id="WP_380425596.1">
    <property type="nucleotide sequence ID" value="NZ_JBHRZV010000027.1"/>
</dbReference>
<dbReference type="PANTHER" id="PTHR48081:SF6">
    <property type="entry name" value="PEPTIDASE S9 PROLYL OLIGOPEPTIDASE CATALYTIC DOMAIN-CONTAINING PROTEIN"/>
    <property type="match status" value="1"/>
</dbReference>
<dbReference type="InterPro" id="IPR029058">
    <property type="entry name" value="AB_hydrolase_fold"/>
</dbReference>
<sequence length="358" mass="40350">MFTLEHSVNDILANNIIMSHFEYLMPVFFLELVPEELRHLPLKEVRHQVIMPWGVPYVADDVIEGANQLINLSQDSENYEFIKVWSEETPEDYFPASDGARDGVGLLLIKQSFKPGRKLALICPGGGYSAVSMLNEGIHTAKILVEKEYAVAILNYRCSPNRYPLPQEDLALAIKRLKLLARERGVTSELLTIGFSAGGHLVASESCYHKEIEESLQKKLDKEFPGLAENLRDISAKSDMTCLSYPVISFLSEHHEDSFINLTGNDEILREKLSIEKNVTADFPKTFVWACQDDQLVLASNAERMYQALQRISVDVSYRLYPTGGHGIATAEGTSAEGWLNELVEYMSIEDEKIFSRI</sequence>
<keyword evidence="4" id="KW-1185">Reference proteome</keyword>
<dbReference type="InterPro" id="IPR049492">
    <property type="entry name" value="BD-FAE-like_dom"/>
</dbReference>
<reference evidence="4" key="1">
    <citation type="journal article" date="2019" name="Int. J. Syst. Evol. Microbiol.">
        <title>The Global Catalogue of Microorganisms (GCM) 10K type strain sequencing project: providing services to taxonomists for standard genome sequencing and annotation.</title>
        <authorList>
            <consortium name="The Broad Institute Genomics Platform"/>
            <consortium name="The Broad Institute Genome Sequencing Center for Infectious Disease"/>
            <person name="Wu L."/>
            <person name="Ma J."/>
        </authorList>
    </citation>
    <scope>NUCLEOTIDE SEQUENCE [LARGE SCALE GENOMIC DNA]</scope>
    <source>
        <strain evidence="4">CCUG 67170</strain>
    </source>
</reference>
<dbReference type="Gene3D" id="3.40.50.1820">
    <property type="entry name" value="alpha/beta hydrolase"/>
    <property type="match status" value="1"/>
</dbReference>
<protein>
    <submittedName>
        <fullName evidence="3">Alpha/beta hydrolase</fullName>
    </submittedName>
</protein>
<organism evidence="3 4">
    <name type="scientific">Streptococcus caprae</name>
    <dbReference type="NCBI Taxonomy" id="1640501"/>
    <lineage>
        <taxon>Bacteria</taxon>
        <taxon>Bacillati</taxon>
        <taxon>Bacillota</taxon>
        <taxon>Bacilli</taxon>
        <taxon>Lactobacillales</taxon>
        <taxon>Streptococcaceae</taxon>
        <taxon>Streptococcus</taxon>
    </lineage>
</organism>
<evidence type="ECO:0000256" key="1">
    <source>
        <dbReference type="ARBA" id="ARBA00022801"/>
    </source>
</evidence>
<accession>A0ABV8CUV9</accession>
<name>A0ABV8CUV9_9STRE</name>
<evidence type="ECO:0000313" key="4">
    <source>
        <dbReference type="Proteomes" id="UP001595807"/>
    </source>
</evidence>
<comment type="caution">
    <text evidence="3">The sequence shown here is derived from an EMBL/GenBank/DDBJ whole genome shotgun (WGS) entry which is preliminary data.</text>
</comment>
<dbReference type="EMBL" id="JBHRZV010000027">
    <property type="protein sequence ID" value="MFC3927718.1"/>
    <property type="molecule type" value="Genomic_DNA"/>
</dbReference>
<evidence type="ECO:0000313" key="3">
    <source>
        <dbReference type="EMBL" id="MFC3927718.1"/>
    </source>
</evidence>
<gene>
    <name evidence="3" type="ORF">ACFORF_03670</name>
</gene>
<keyword evidence="1 3" id="KW-0378">Hydrolase</keyword>
<feature type="domain" description="BD-FAE-like" evidence="2">
    <location>
        <begin position="119"/>
        <end position="309"/>
    </location>
</feature>
<dbReference type="Proteomes" id="UP001595807">
    <property type="component" value="Unassembled WGS sequence"/>
</dbReference>
<dbReference type="SUPFAM" id="SSF53474">
    <property type="entry name" value="alpha/beta-Hydrolases"/>
    <property type="match status" value="1"/>
</dbReference>
<evidence type="ECO:0000259" key="2">
    <source>
        <dbReference type="Pfam" id="PF20434"/>
    </source>
</evidence>
<dbReference type="GO" id="GO:0016787">
    <property type="term" value="F:hydrolase activity"/>
    <property type="evidence" value="ECO:0007669"/>
    <property type="project" value="UniProtKB-KW"/>
</dbReference>